<dbReference type="InParanoid" id="A0A2J7PRZ4"/>
<accession>A0A2J7PRZ4</accession>
<comment type="caution">
    <text evidence="3">The sequence shown here is derived from an EMBL/GenBank/DDBJ whole genome shotgun (WGS) entry which is preliminary data.</text>
</comment>
<dbReference type="Proteomes" id="UP000235965">
    <property type="component" value="Unassembled WGS sequence"/>
</dbReference>
<feature type="region of interest" description="Disordered" evidence="1">
    <location>
        <begin position="1"/>
        <end position="25"/>
    </location>
</feature>
<feature type="region of interest" description="Disordered" evidence="1">
    <location>
        <begin position="141"/>
        <end position="165"/>
    </location>
</feature>
<dbReference type="EMBL" id="NEVH01021939">
    <property type="protein sequence ID" value="PNF19108.1"/>
    <property type="molecule type" value="Genomic_DNA"/>
</dbReference>
<keyword evidence="4" id="KW-1185">Reference proteome</keyword>
<name>A0A2J7PRZ4_9NEOP</name>
<feature type="compositionally biased region" description="Low complexity" evidence="1">
    <location>
        <begin position="141"/>
        <end position="152"/>
    </location>
</feature>
<evidence type="ECO:0000259" key="2">
    <source>
        <dbReference type="Pfam" id="PF13843"/>
    </source>
</evidence>
<proteinExistence type="predicted"/>
<dbReference type="OrthoDB" id="7628951at2759"/>
<evidence type="ECO:0000313" key="4">
    <source>
        <dbReference type="Proteomes" id="UP000235965"/>
    </source>
</evidence>
<dbReference type="PANTHER" id="PTHR46599:SF3">
    <property type="entry name" value="PIGGYBAC TRANSPOSABLE ELEMENT-DERIVED PROTEIN 4"/>
    <property type="match status" value="1"/>
</dbReference>
<dbReference type="InterPro" id="IPR029526">
    <property type="entry name" value="PGBD"/>
</dbReference>
<gene>
    <name evidence="3" type="ORF">B7P43_G09791</name>
</gene>
<organism evidence="3 4">
    <name type="scientific">Cryptotermes secundus</name>
    <dbReference type="NCBI Taxonomy" id="105785"/>
    <lineage>
        <taxon>Eukaryota</taxon>
        <taxon>Metazoa</taxon>
        <taxon>Ecdysozoa</taxon>
        <taxon>Arthropoda</taxon>
        <taxon>Hexapoda</taxon>
        <taxon>Insecta</taxon>
        <taxon>Pterygota</taxon>
        <taxon>Neoptera</taxon>
        <taxon>Polyneoptera</taxon>
        <taxon>Dictyoptera</taxon>
        <taxon>Blattodea</taxon>
        <taxon>Blattoidea</taxon>
        <taxon>Termitoidae</taxon>
        <taxon>Kalotermitidae</taxon>
        <taxon>Cryptotermitinae</taxon>
        <taxon>Cryptotermes</taxon>
    </lineage>
</organism>
<dbReference type="Pfam" id="PF13843">
    <property type="entry name" value="DDE_Tnp_1_7"/>
    <property type="match status" value="1"/>
</dbReference>
<evidence type="ECO:0000313" key="3">
    <source>
        <dbReference type="EMBL" id="PNF19108.1"/>
    </source>
</evidence>
<dbReference type="AlphaFoldDB" id="A0A2J7PRZ4"/>
<protein>
    <recommendedName>
        <fullName evidence="2">PiggyBac transposable element-derived protein domain-containing protein</fullName>
    </recommendedName>
</protein>
<feature type="domain" description="PiggyBac transposable element-derived protein" evidence="2">
    <location>
        <begin position="201"/>
        <end position="563"/>
    </location>
</feature>
<reference evidence="3 4" key="1">
    <citation type="submission" date="2017-12" db="EMBL/GenBank/DDBJ databases">
        <title>Hemimetabolous genomes reveal molecular basis of termite eusociality.</title>
        <authorList>
            <person name="Harrison M.C."/>
            <person name="Jongepier E."/>
            <person name="Robertson H.M."/>
            <person name="Arning N."/>
            <person name="Bitard-Feildel T."/>
            <person name="Chao H."/>
            <person name="Childers C.P."/>
            <person name="Dinh H."/>
            <person name="Doddapaneni H."/>
            <person name="Dugan S."/>
            <person name="Gowin J."/>
            <person name="Greiner C."/>
            <person name="Han Y."/>
            <person name="Hu H."/>
            <person name="Hughes D.S.T."/>
            <person name="Huylmans A.-K."/>
            <person name="Kemena C."/>
            <person name="Kremer L.P.M."/>
            <person name="Lee S.L."/>
            <person name="Lopez-Ezquerra A."/>
            <person name="Mallet L."/>
            <person name="Monroy-Kuhn J.M."/>
            <person name="Moser A."/>
            <person name="Murali S.C."/>
            <person name="Muzny D.M."/>
            <person name="Otani S."/>
            <person name="Piulachs M.-D."/>
            <person name="Poelchau M."/>
            <person name="Qu J."/>
            <person name="Schaub F."/>
            <person name="Wada-Katsumata A."/>
            <person name="Worley K.C."/>
            <person name="Xie Q."/>
            <person name="Ylla G."/>
            <person name="Poulsen M."/>
            <person name="Gibbs R.A."/>
            <person name="Schal C."/>
            <person name="Richards S."/>
            <person name="Belles X."/>
            <person name="Korb J."/>
            <person name="Bornberg-Bauer E."/>
        </authorList>
    </citation>
    <scope>NUCLEOTIDE SEQUENCE [LARGE SCALE GENOMIC DNA]</scope>
    <source>
        <tissue evidence="3">Whole body</tissue>
    </source>
</reference>
<evidence type="ECO:0000256" key="1">
    <source>
        <dbReference type="SAM" id="MobiDB-lite"/>
    </source>
</evidence>
<dbReference type="PANTHER" id="PTHR46599">
    <property type="entry name" value="PIGGYBAC TRANSPOSABLE ELEMENT-DERIVED PROTEIN 4"/>
    <property type="match status" value="1"/>
</dbReference>
<dbReference type="STRING" id="105785.A0A2J7PRZ4"/>
<sequence>MADTGFKTENNMNVMKTDPDSDNETQPIFSHSKDPFGDIECPVLAMLPAINSENKEQSWNSVAIKEELRDGLITEEHEMCLKSLPTFVLSSAAEEEEENDLAAFISSLSDEDCVEESDEDGEMSVHRVRWTDTHMSNSDISDIQDSDISFSGGDDDDTYHSDDAAPDFTELTSEQDVPVTHIFNYMEIPGPKHVPPPGSEPILYFYLFFNESLWNMLVQETNRYADQFLAAHQYLSQGSRIRQWHEVTVTEMKAFVAVLLEMGITRRPSIMSYWTTNSRCIPWFGKMFSRNRFQLILKFLNVTNNSDLFPPSHKNYNPCAKFQPLVDHANKLFHQYYTPHEHLSIGAAFVGTNTQHHKCRIKMWMLCDSVVPYCLAFYCYPGTKTREVKENIQKHGLGYVVVNDLLNVGGYLMKGFHVVLDSFFTSFQLAHYLYKKCTFLTGSLKRNRRHVPQELRENFDVGHIKYYRSKEILLAGYREKESQRYPMLFLSTNSVIENIKVTWTKNGQERVTMRPHIVQQYNNYVDSTVKSDMAVTYLYEKRAMKHWKKVVFGIFSHMVMNAYIIYKENTPRKKMTQQQFISSIIEAIENEWMLERNWNELATSVQAYTSLPAEGFGIRRLAGRKERVCVVCSRKNGGPVHRSRTICIRCEKGLHGLCMSQHKCRMMSV</sequence>